<dbReference type="RefSeq" id="WP_087439625.1">
    <property type="nucleotide sequence ID" value="NZ_CP021416.1"/>
</dbReference>
<dbReference type="EMBL" id="CP021416">
    <property type="protein sequence ID" value="ARU49951.1"/>
    <property type="molecule type" value="Genomic_DNA"/>
</dbReference>
<keyword evidence="1" id="KW-0472">Membrane</keyword>
<protein>
    <recommendedName>
        <fullName evidence="2">SHOCT domain-containing protein</fullName>
    </recommendedName>
</protein>
<dbReference type="Proteomes" id="UP000196005">
    <property type="component" value="Chromosome"/>
</dbReference>
<name>A0A1Y0HPC9_9BACT</name>
<evidence type="ECO:0000313" key="4">
    <source>
        <dbReference type="Proteomes" id="UP000196005"/>
    </source>
</evidence>
<dbReference type="InterPro" id="IPR018649">
    <property type="entry name" value="SHOCT"/>
</dbReference>
<proteinExistence type="predicted"/>
<dbReference type="Pfam" id="PF09851">
    <property type="entry name" value="SHOCT"/>
    <property type="match status" value="1"/>
</dbReference>
<feature type="domain" description="SHOCT" evidence="2">
    <location>
        <begin position="45"/>
        <end position="71"/>
    </location>
</feature>
<evidence type="ECO:0000256" key="1">
    <source>
        <dbReference type="SAM" id="Phobius"/>
    </source>
</evidence>
<evidence type="ECO:0000313" key="3">
    <source>
        <dbReference type="EMBL" id="ARU49951.1"/>
    </source>
</evidence>
<evidence type="ECO:0000259" key="2">
    <source>
        <dbReference type="Pfam" id="PF09851"/>
    </source>
</evidence>
<keyword evidence="4" id="KW-1185">Reference proteome</keyword>
<dbReference type="OrthoDB" id="1123500at2"/>
<gene>
    <name evidence="3" type="ORF">Sdiek1_2808</name>
</gene>
<keyword evidence="1" id="KW-0812">Transmembrane</keyword>
<reference evidence="4" key="1">
    <citation type="submission" date="2017-05" db="EMBL/GenBank/DDBJ databases">
        <title>Dechlorination kinetics govern the competition between two new strains of the genus Sulfurospirillum.</title>
        <authorList>
            <person name="Buttet G.F."/>
            <person name="Murray A.M."/>
            <person name="Goris T."/>
            <person name="Burion M."/>
            <person name="Lin B."/>
            <person name="Rolle M."/>
            <person name="Maillard J."/>
        </authorList>
    </citation>
    <scope>NUCLEOTIDE SEQUENCE [LARGE SCALE GENOMIC DNA]</scope>
    <source>
        <strain evidence="4">SL2-1</strain>
    </source>
</reference>
<accession>A0A1Y0HPC9</accession>
<organism evidence="3 4">
    <name type="scientific">Sulfurospirillum diekertiae</name>
    <dbReference type="NCBI Taxonomy" id="1854492"/>
    <lineage>
        <taxon>Bacteria</taxon>
        <taxon>Pseudomonadati</taxon>
        <taxon>Campylobacterota</taxon>
        <taxon>Epsilonproteobacteria</taxon>
        <taxon>Campylobacterales</taxon>
        <taxon>Sulfurospirillaceae</taxon>
        <taxon>Sulfurospirillum</taxon>
    </lineage>
</organism>
<keyword evidence="1" id="KW-1133">Transmembrane helix</keyword>
<feature type="transmembrane region" description="Helical" evidence="1">
    <location>
        <begin position="12"/>
        <end position="30"/>
    </location>
</feature>
<sequence length="73" mass="8736">MYGYEWMGHGFFMPWMIIFPIILLVFFMVMRGGRASCHHHEKEDEALEIARKRFARGEIDEEAFEKIKEKLNA</sequence>
<dbReference type="AlphaFoldDB" id="A0A1Y0HPC9"/>
<dbReference type="KEGG" id="suls:Sdiek1_2808"/>